<dbReference type="AlphaFoldDB" id="A0A8H3GA48"/>
<evidence type="ECO:0000256" key="9">
    <source>
        <dbReference type="PIRSR" id="PIRSR602403-1"/>
    </source>
</evidence>
<keyword evidence="4" id="KW-0547">Nucleotide-binding</keyword>
<dbReference type="EMBL" id="CAJMWT010002420">
    <property type="protein sequence ID" value="CAE6442712.1"/>
    <property type="molecule type" value="Genomic_DNA"/>
</dbReference>
<dbReference type="GO" id="GO:0005506">
    <property type="term" value="F:iron ion binding"/>
    <property type="evidence" value="ECO:0007669"/>
    <property type="project" value="InterPro"/>
</dbReference>
<evidence type="ECO:0000259" key="11">
    <source>
        <dbReference type="Pfam" id="PF09336"/>
    </source>
</evidence>
<dbReference type="InterPro" id="IPR015415">
    <property type="entry name" value="Spast_Vps4_C"/>
</dbReference>
<gene>
    <name evidence="13" type="ORF">RDB_LOCUS77286</name>
</gene>
<dbReference type="PRINTS" id="PR00465">
    <property type="entry name" value="EP450IV"/>
</dbReference>
<dbReference type="PANTHER" id="PTHR24286">
    <property type="entry name" value="CYTOCHROME P450 26"/>
    <property type="match status" value="1"/>
</dbReference>
<proteinExistence type="inferred from homology"/>
<evidence type="ECO:0000256" key="7">
    <source>
        <dbReference type="ARBA" id="ARBA00023004"/>
    </source>
</evidence>
<sequence length="1026" mass="114756">MFELNVGSTPCELKNQDYRALADKTSGYSGSDIAVVVRDALMQPVRKVLSATHFKPVVVQDKETGQEVKKLTPCSPGDPEAIEKSWTDVGTDELQEPALTLNDFIRAVQTVRPTVTEADIKKHEEWTQDADNVATAVFFDPVLRRVAKIYLDTKHLPGQIYIRLRSIIENGGGRITPLKEAASIWIVDPEAPNALGDPPLHITILYAPWLIACSRKGCFLGAEHGDWCGFRVPLREDSPHPLAYPEPEPTPAPNLKPQPSHVPFGSEQPIDHSRTRLNVAKWSRVETNEAFKYPSIVPPVPIWSIDFTGCPTAPDAHTLGVLNGAGKRKYTDTELAWMTDIIQWCLGKYPDMPLTTVIEVLARKVRQLLSRIIDTECVKLNHAKGSHRTAMAYDVHLRRYLGWFAERAPLLAERLQNYAETLAYAPIELSDSESSSQSMISRSRPSIQDSRELSSVARGFVTDPKSTKFTDADRAAFIRFAAARPSGMDPTGMERATDVWAQFARMTMASVLQRARDFTTSAGVPLSTAVSSFNPSDVGSGLFSDVSGRAWLATGLVVAGSLLVLEQTVYRMKKKHLPGASWTIPVIGKFADSLNPTLEGYKKQWDSGALSAVSVFNIFIVIASSNEYARKIFNSPMFAEPCLVASAKQVLLKENWVFLTGKVHSDYRRVLNQLFTRKALGMYLVHQDAISRKYFAEWLQNASSEHRESMLTMRNLNMEASLRVFCGRHIPTEAAYEISDKYWLITKALELVNFPLAIPGTKVWNAIQARKAAMIYLTDAARKSKIAMAAGQEPECLIDEWVKEMMAADEKKKEYSDHEMAMVVLSFLFASQDAMSSAIIYLFQHLADYPDVLAKVREEQYRVRNGDVTKPLTLDMLDEMPYIRAVVKESLRLKPPVTMVPYKTLKPFPISEDYTVPAGSMIIPSLYPSLHDPEIYPDPSNFLPERWLDSESSANQNPRNYLVFGAGPHRCIGVEYTMMHLSTVMGTAAVLMDWDHKITPESNEVQMIATIFPKDGCHLKFTPRAN</sequence>
<evidence type="ECO:0000256" key="8">
    <source>
        <dbReference type="ARBA" id="ARBA00039038"/>
    </source>
</evidence>
<organism evidence="13 14">
    <name type="scientific">Rhizoctonia solani</name>
    <dbReference type="NCBI Taxonomy" id="456999"/>
    <lineage>
        <taxon>Eukaryota</taxon>
        <taxon>Fungi</taxon>
        <taxon>Dikarya</taxon>
        <taxon>Basidiomycota</taxon>
        <taxon>Agaricomycotina</taxon>
        <taxon>Agaricomycetes</taxon>
        <taxon>Cantharellales</taxon>
        <taxon>Ceratobasidiaceae</taxon>
        <taxon>Rhizoctonia</taxon>
    </lineage>
</organism>
<dbReference type="GO" id="GO:0020037">
    <property type="term" value="F:heme binding"/>
    <property type="evidence" value="ECO:0007669"/>
    <property type="project" value="InterPro"/>
</dbReference>
<dbReference type="InterPro" id="IPR001128">
    <property type="entry name" value="Cyt_P450"/>
</dbReference>
<dbReference type="Pfam" id="PF00067">
    <property type="entry name" value="p450"/>
    <property type="match status" value="1"/>
</dbReference>
<dbReference type="Gene3D" id="1.10.630.10">
    <property type="entry name" value="Cytochrome P450"/>
    <property type="match status" value="1"/>
</dbReference>
<dbReference type="InterPro" id="IPR041569">
    <property type="entry name" value="AAA_lid_3"/>
</dbReference>
<evidence type="ECO:0000256" key="2">
    <source>
        <dbReference type="ARBA" id="ARBA00010617"/>
    </source>
</evidence>
<dbReference type="GO" id="GO:0016125">
    <property type="term" value="P:sterol metabolic process"/>
    <property type="evidence" value="ECO:0007669"/>
    <property type="project" value="TreeGrafter"/>
</dbReference>
<dbReference type="FunFam" id="1.10.8.60:FF:000015">
    <property type="entry name" value="vacuolar protein sorting-associated protein 4A"/>
    <property type="match status" value="1"/>
</dbReference>
<name>A0A8H3GA48_9AGAM</name>
<dbReference type="CDD" id="cd11082">
    <property type="entry name" value="CYP61_CYP710"/>
    <property type="match status" value="1"/>
</dbReference>
<protein>
    <recommendedName>
        <fullName evidence="8">sterol 22-desaturase</fullName>
        <ecNumber evidence="8">1.14.19.41</ecNumber>
    </recommendedName>
</protein>
<reference evidence="13" key="1">
    <citation type="submission" date="2021-01" db="EMBL/GenBank/DDBJ databases">
        <authorList>
            <person name="Kaushik A."/>
        </authorList>
    </citation>
    <scope>NUCLEOTIDE SEQUENCE</scope>
    <source>
        <strain evidence="13">AG2-2IIIB</strain>
    </source>
</reference>
<evidence type="ECO:0000256" key="10">
    <source>
        <dbReference type="SAM" id="MobiDB-lite"/>
    </source>
</evidence>
<dbReference type="PANTHER" id="PTHR24286:SF228">
    <property type="entry name" value="C-22 STEROL DESATURASE ERG5"/>
    <property type="match status" value="1"/>
</dbReference>
<dbReference type="InterPro" id="IPR002403">
    <property type="entry name" value="Cyt_P450_E_grp-IV"/>
</dbReference>
<keyword evidence="6" id="KW-0560">Oxidoreductase</keyword>
<dbReference type="InterPro" id="IPR017972">
    <property type="entry name" value="Cyt_P450_CS"/>
</dbReference>
<evidence type="ECO:0000259" key="12">
    <source>
        <dbReference type="Pfam" id="PF17862"/>
    </source>
</evidence>
<dbReference type="Gene3D" id="1.10.8.60">
    <property type="match status" value="1"/>
</dbReference>
<evidence type="ECO:0000313" key="14">
    <source>
        <dbReference type="Proteomes" id="UP000663843"/>
    </source>
</evidence>
<accession>A0A8H3GA48</accession>
<dbReference type="Pfam" id="PF17862">
    <property type="entry name" value="AAA_lid_3"/>
    <property type="match status" value="1"/>
</dbReference>
<dbReference type="FunFam" id="1.10.630.10:FF:000021">
    <property type="entry name" value="Cytochrome P450 61"/>
    <property type="match status" value="1"/>
</dbReference>
<dbReference type="GO" id="GO:0004497">
    <property type="term" value="F:monooxygenase activity"/>
    <property type="evidence" value="ECO:0007669"/>
    <property type="project" value="InterPro"/>
</dbReference>
<dbReference type="SUPFAM" id="SSF48264">
    <property type="entry name" value="Cytochrome P450"/>
    <property type="match status" value="1"/>
</dbReference>
<evidence type="ECO:0000256" key="5">
    <source>
        <dbReference type="ARBA" id="ARBA00022840"/>
    </source>
</evidence>
<evidence type="ECO:0000313" key="13">
    <source>
        <dbReference type="EMBL" id="CAE6442712.1"/>
    </source>
</evidence>
<dbReference type="GO" id="GO:0000249">
    <property type="term" value="F:C-22 sterol desaturase (NADPH) activity"/>
    <property type="evidence" value="ECO:0007669"/>
    <property type="project" value="UniProtKB-EC"/>
</dbReference>
<evidence type="ECO:0000256" key="3">
    <source>
        <dbReference type="ARBA" id="ARBA00022723"/>
    </source>
</evidence>
<comment type="caution">
    <text evidence="13">The sequence shown here is derived from an EMBL/GenBank/DDBJ whole genome shotgun (WGS) entry which is preliminary data.</text>
</comment>
<keyword evidence="9" id="KW-0349">Heme</keyword>
<feature type="region of interest" description="Disordered" evidence="10">
    <location>
        <begin position="239"/>
        <end position="269"/>
    </location>
</feature>
<feature type="domain" description="AAA ATPase AAA+ lid" evidence="12">
    <location>
        <begin position="17"/>
        <end position="53"/>
    </location>
</feature>
<evidence type="ECO:0000256" key="1">
    <source>
        <dbReference type="ARBA" id="ARBA00001971"/>
    </source>
</evidence>
<evidence type="ECO:0000256" key="6">
    <source>
        <dbReference type="ARBA" id="ARBA00023002"/>
    </source>
</evidence>
<keyword evidence="7 9" id="KW-0408">Iron</keyword>
<dbReference type="InterPro" id="IPR036396">
    <property type="entry name" value="Cyt_P450_sf"/>
</dbReference>
<feature type="compositionally biased region" description="Pro residues" evidence="10">
    <location>
        <begin position="242"/>
        <end position="256"/>
    </location>
</feature>
<keyword evidence="5" id="KW-0067">ATP-binding</keyword>
<feature type="binding site" description="axial binding residue" evidence="9">
    <location>
        <position position="971"/>
    </location>
    <ligand>
        <name>heme</name>
        <dbReference type="ChEBI" id="CHEBI:30413"/>
    </ligand>
    <ligandPart>
        <name>Fe</name>
        <dbReference type="ChEBI" id="CHEBI:18248"/>
    </ligandPart>
</feature>
<evidence type="ECO:0000256" key="4">
    <source>
        <dbReference type="ARBA" id="ARBA00022741"/>
    </source>
</evidence>
<dbReference type="PROSITE" id="PS00086">
    <property type="entry name" value="CYTOCHROME_P450"/>
    <property type="match status" value="1"/>
</dbReference>
<dbReference type="EC" id="1.14.19.41" evidence="8"/>
<comment type="cofactor">
    <cofactor evidence="1 9">
        <name>heme</name>
        <dbReference type="ChEBI" id="CHEBI:30413"/>
    </cofactor>
</comment>
<feature type="domain" description="Spastin/Vps4 C-terminal" evidence="11">
    <location>
        <begin position="71"/>
        <end position="129"/>
    </location>
</feature>
<dbReference type="Pfam" id="PF09336">
    <property type="entry name" value="Vps4_C"/>
    <property type="match status" value="1"/>
</dbReference>
<dbReference type="Proteomes" id="UP000663843">
    <property type="component" value="Unassembled WGS sequence"/>
</dbReference>
<keyword evidence="3 9" id="KW-0479">Metal-binding</keyword>
<dbReference type="GO" id="GO:0005524">
    <property type="term" value="F:ATP binding"/>
    <property type="evidence" value="ECO:0007669"/>
    <property type="project" value="UniProtKB-KW"/>
</dbReference>
<comment type="similarity">
    <text evidence="2">Belongs to the cytochrome P450 family.</text>
</comment>